<name>A0A0E9VBM3_ANGAN</name>
<reference evidence="1" key="1">
    <citation type="submission" date="2014-11" db="EMBL/GenBank/DDBJ databases">
        <authorList>
            <person name="Amaro Gonzalez C."/>
        </authorList>
    </citation>
    <scope>NUCLEOTIDE SEQUENCE</scope>
</reference>
<reference evidence="1" key="2">
    <citation type="journal article" date="2015" name="Fish Shellfish Immunol.">
        <title>Early steps in the European eel (Anguilla anguilla)-Vibrio vulnificus interaction in the gills: Role of the RtxA13 toxin.</title>
        <authorList>
            <person name="Callol A."/>
            <person name="Pajuelo D."/>
            <person name="Ebbesson L."/>
            <person name="Teles M."/>
            <person name="MacKenzie S."/>
            <person name="Amaro C."/>
        </authorList>
    </citation>
    <scope>NUCLEOTIDE SEQUENCE</scope>
</reference>
<accession>A0A0E9VBM3</accession>
<dbReference type="EMBL" id="GBXM01033727">
    <property type="protein sequence ID" value="JAH74850.1"/>
    <property type="molecule type" value="Transcribed_RNA"/>
</dbReference>
<proteinExistence type="predicted"/>
<dbReference type="AlphaFoldDB" id="A0A0E9VBM3"/>
<sequence length="26" mass="3051">MMMTGMPHRKRMWIASILRMLSVVSS</sequence>
<evidence type="ECO:0000313" key="1">
    <source>
        <dbReference type="EMBL" id="JAH74850.1"/>
    </source>
</evidence>
<protein>
    <submittedName>
        <fullName evidence="1">Uncharacterized protein</fullName>
    </submittedName>
</protein>
<organism evidence="1">
    <name type="scientific">Anguilla anguilla</name>
    <name type="common">European freshwater eel</name>
    <name type="synonym">Muraena anguilla</name>
    <dbReference type="NCBI Taxonomy" id="7936"/>
    <lineage>
        <taxon>Eukaryota</taxon>
        <taxon>Metazoa</taxon>
        <taxon>Chordata</taxon>
        <taxon>Craniata</taxon>
        <taxon>Vertebrata</taxon>
        <taxon>Euteleostomi</taxon>
        <taxon>Actinopterygii</taxon>
        <taxon>Neopterygii</taxon>
        <taxon>Teleostei</taxon>
        <taxon>Anguilliformes</taxon>
        <taxon>Anguillidae</taxon>
        <taxon>Anguilla</taxon>
    </lineage>
</organism>